<comment type="caution">
    <text evidence="3">The sequence shown here is derived from an EMBL/GenBank/DDBJ whole genome shotgun (WGS) entry which is preliminary data.</text>
</comment>
<evidence type="ECO:0000256" key="2">
    <source>
        <dbReference type="ARBA" id="ARBA00022737"/>
    </source>
</evidence>
<keyword evidence="4" id="KW-1185">Reference proteome</keyword>
<evidence type="ECO:0000313" key="3">
    <source>
        <dbReference type="EMBL" id="GGX52811.1"/>
    </source>
</evidence>
<protein>
    <recommendedName>
        <fullName evidence="5">Leucine-rich repeat domain-containing protein</fullName>
    </recommendedName>
</protein>
<dbReference type="PANTHER" id="PTHR46652">
    <property type="entry name" value="LEUCINE-RICH REPEAT AND IQ DOMAIN-CONTAINING PROTEIN 1-RELATED"/>
    <property type="match status" value="1"/>
</dbReference>
<dbReference type="SUPFAM" id="SSF52058">
    <property type="entry name" value="L domain-like"/>
    <property type="match status" value="1"/>
</dbReference>
<reference evidence="3" key="1">
    <citation type="journal article" date="2014" name="Int. J. Syst. Evol. Microbiol.">
        <title>Complete genome sequence of Corynebacterium casei LMG S-19264T (=DSM 44701T), isolated from a smear-ripened cheese.</title>
        <authorList>
            <consortium name="US DOE Joint Genome Institute (JGI-PGF)"/>
            <person name="Walter F."/>
            <person name="Albersmeier A."/>
            <person name="Kalinowski J."/>
            <person name="Ruckert C."/>
        </authorList>
    </citation>
    <scope>NUCLEOTIDE SEQUENCE</scope>
    <source>
        <strain evidence="3">KCTC 22169</strain>
    </source>
</reference>
<proteinExistence type="predicted"/>
<organism evidence="3 4">
    <name type="scientific">Saccharospirillum salsuginis</name>
    <dbReference type="NCBI Taxonomy" id="418750"/>
    <lineage>
        <taxon>Bacteria</taxon>
        <taxon>Pseudomonadati</taxon>
        <taxon>Pseudomonadota</taxon>
        <taxon>Gammaproteobacteria</taxon>
        <taxon>Oceanospirillales</taxon>
        <taxon>Saccharospirillaceae</taxon>
        <taxon>Saccharospirillum</taxon>
    </lineage>
</organism>
<sequence length="210" mass="22774">MTAPPSPIRFAGQSFPTDTEVIDLVNARPVSLAPLGDLPKLRVLRLHHTNPHSSPGGALLDLSVLRQCPQLTVVELPRQNVRALDGLEGHKHLHTVDVSSTRVADLGPLAGLPTLTVLRLRHTRVTTLAPLASVPTLEELDVAHTAVADISVLRELPAVTTIDLRATLVIDLKSLVDIASLRRVVVQRLQINDAAIDQLRKARPEIELIT</sequence>
<dbReference type="PANTHER" id="PTHR46652:SF7">
    <property type="entry name" value="LEUCINE-RICH REPEAT AND IQ DOMAIN-CONTAINING PROTEIN 1"/>
    <property type="match status" value="1"/>
</dbReference>
<dbReference type="InterPro" id="IPR032675">
    <property type="entry name" value="LRR_dom_sf"/>
</dbReference>
<evidence type="ECO:0008006" key="5">
    <source>
        <dbReference type="Google" id="ProtNLM"/>
    </source>
</evidence>
<name>A0A918K8U9_9GAMM</name>
<evidence type="ECO:0000256" key="1">
    <source>
        <dbReference type="ARBA" id="ARBA00022614"/>
    </source>
</evidence>
<reference evidence="3" key="2">
    <citation type="submission" date="2020-09" db="EMBL/GenBank/DDBJ databases">
        <authorList>
            <person name="Sun Q."/>
            <person name="Kim S."/>
        </authorList>
    </citation>
    <scope>NUCLEOTIDE SEQUENCE</scope>
    <source>
        <strain evidence="3">KCTC 22169</strain>
    </source>
</reference>
<dbReference type="EMBL" id="BMXR01000004">
    <property type="protein sequence ID" value="GGX52811.1"/>
    <property type="molecule type" value="Genomic_DNA"/>
</dbReference>
<dbReference type="InterPro" id="IPR050836">
    <property type="entry name" value="SDS22/Internalin_LRR"/>
</dbReference>
<evidence type="ECO:0000313" key="4">
    <source>
        <dbReference type="Proteomes" id="UP000626148"/>
    </source>
</evidence>
<gene>
    <name evidence="3" type="ORF">GCM10007392_20290</name>
</gene>
<dbReference type="Gene3D" id="3.80.10.10">
    <property type="entry name" value="Ribonuclease Inhibitor"/>
    <property type="match status" value="1"/>
</dbReference>
<keyword evidence="2" id="KW-0677">Repeat</keyword>
<accession>A0A918K8U9</accession>
<dbReference type="AlphaFoldDB" id="A0A918K8U9"/>
<dbReference type="Proteomes" id="UP000626148">
    <property type="component" value="Unassembled WGS sequence"/>
</dbReference>
<keyword evidence="1" id="KW-0433">Leucine-rich repeat</keyword>